<protein>
    <submittedName>
        <fullName evidence="1">Uncharacterized protein</fullName>
    </submittedName>
</protein>
<reference evidence="1 2" key="1">
    <citation type="submission" date="2015-03" db="EMBL/GenBank/DDBJ databases">
        <title>Draft genome of Stenotrophomonas maltophila isolated from urine specimen.</title>
        <authorList>
            <person name="Murugan N."/>
            <person name="Malathi J."/>
            <person name="Umashankar V."/>
            <person name="Madhavan H."/>
        </authorList>
    </citation>
    <scope>NUCLEOTIDE SEQUENCE [LARGE SCALE GENOMIC DNA]</scope>
    <source>
        <strain evidence="1 2">JMNMN1</strain>
    </source>
</reference>
<dbReference type="AlphaFoldDB" id="A0A0F5ZPY9"/>
<evidence type="ECO:0000313" key="1">
    <source>
        <dbReference type="EMBL" id="KKD57387.1"/>
    </source>
</evidence>
<organism evidence="1 2">
    <name type="scientific">Stenotrophomonas maltophilia</name>
    <name type="common">Pseudomonas maltophilia</name>
    <name type="synonym">Xanthomonas maltophilia</name>
    <dbReference type="NCBI Taxonomy" id="40324"/>
    <lineage>
        <taxon>Bacteria</taxon>
        <taxon>Pseudomonadati</taxon>
        <taxon>Pseudomonadota</taxon>
        <taxon>Gammaproteobacteria</taxon>
        <taxon>Lysobacterales</taxon>
        <taxon>Lysobacteraceae</taxon>
        <taxon>Stenotrophomonas</taxon>
        <taxon>Stenotrophomonas maltophilia group</taxon>
    </lineage>
</organism>
<evidence type="ECO:0000313" key="2">
    <source>
        <dbReference type="Proteomes" id="UP000243478"/>
    </source>
</evidence>
<comment type="caution">
    <text evidence="1">The sequence shown here is derived from an EMBL/GenBank/DDBJ whole genome shotgun (WGS) entry which is preliminary data.</text>
</comment>
<gene>
    <name evidence="1" type="ORF">VM57_08075</name>
</gene>
<proteinExistence type="predicted"/>
<sequence length="131" mass="14309">MLRTDHIGRIGEQQFRLTPFAPCRQQATGMIECRWLSTTTSMSSCSNLLRATNRSVRAGFLHAIALTHARIEERPDTGFNSTVLPSSGLASSARQASSMRLSSSGAAHFSHNARGALPNIAPPSRRCEFHE</sequence>
<name>A0A0F5ZPY9_STEMA</name>
<dbReference type="Proteomes" id="UP000243478">
    <property type="component" value="Unassembled WGS sequence"/>
</dbReference>
<accession>A0A0F5ZPY9</accession>
<dbReference type="EMBL" id="JZRZ01000015">
    <property type="protein sequence ID" value="KKD57387.1"/>
    <property type="molecule type" value="Genomic_DNA"/>
</dbReference>